<gene>
    <name evidence="2" type="ORF">BRAD3257_0514</name>
</gene>
<evidence type="ECO:0000313" key="3">
    <source>
        <dbReference type="Proteomes" id="UP000246085"/>
    </source>
</evidence>
<keyword evidence="1" id="KW-0732">Signal</keyword>
<evidence type="ECO:0000256" key="1">
    <source>
        <dbReference type="SAM" id="SignalP"/>
    </source>
</evidence>
<reference evidence="2 3" key="1">
    <citation type="submission" date="2018-03" db="EMBL/GenBank/DDBJ databases">
        <authorList>
            <person name="Gully D."/>
        </authorList>
    </citation>
    <scope>NUCLEOTIDE SEQUENCE [LARGE SCALE GENOMIC DNA]</scope>
    <source>
        <strain evidence="2">ORS3257</strain>
    </source>
</reference>
<protein>
    <submittedName>
        <fullName evidence="2">Uncharacterized protein</fullName>
    </submittedName>
</protein>
<dbReference type="Proteomes" id="UP000246085">
    <property type="component" value="Chromosome BRAD3257"/>
</dbReference>
<accession>A0A2U3PRB9</accession>
<dbReference type="RefSeq" id="WP_122400500.1">
    <property type="nucleotide sequence ID" value="NZ_LS398110.1"/>
</dbReference>
<feature type="signal peptide" evidence="1">
    <location>
        <begin position="1"/>
        <end position="21"/>
    </location>
</feature>
<dbReference type="EMBL" id="LS398110">
    <property type="protein sequence ID" value="SPP91680.1"/>
    <property type="molecule type" value="Genomic_DNA"/>
</dbReference>
<evidence type="ECO:0000313" key="2">
    <source>
        <dbReference type="EMBL" id="SPP91680.1"/>
    </source>
</evidence>
<dbReference type="AlphaFoldDB" id="A0A2U3PRB9"/>
<dbReference type="KEGG" id="bvz:BRAD3257_0514"/>
<proteinExistence type="predicted"/>
<organism evidence="2 3">
    <name type="scientific">Bradyrhizobium vignae</name>
    <dbReference type="NCBI Taxonomy" id="1549949"/>
    <lineage>
        <taxon>Bacteria</taxon>
        <taxon>Pseudomonadati</taxon>
        <taxon>Pseudomonadota</taxon>
        <taxon>Alphaproteobacteria</taxon>
        <taxon>Hyphomicrobiales</taxon>
        <taxon>Nitrobacteraceae</taxon>
        <taxon>Bradyrhizobium</taxon>
    </lineage>
</organism>
<sequence>MTICKTIAALSLISALGSALAAPALGQICTRQGVDVSCDDGRRGVLSGNAIIWADGTRSSSTPHQSVIIGNKSSVHVGPGVFVGQGKGVVPLDDPNAPNKRQCAILDGVSYCY</sequence>
<name>A0A2U3PRB9_9BRAD</name>
<feature type="chain" id="PRO_5015402554" evidence="1">
    <location>
        <begin position="22"/>
        <end position="113"/>
    </location>
</feature>